<dbReference type="SUPFAM" id="SSF48029">
    <property type="entry name" value="FliG"/>
    <property type="match status" value="2"/>
</dbReference>
<protein>
    <recommendedName>
        <fullName evidence="4">Flagellar motor switch protein FliG</fullName>
    </recommendedName>
</protein>
<dbReference type="GO" id="GO:0006935">
    <property type="term" value="P:chemotaxis"/>
    <property type="evidence" value="ECO:0007669"/>
    <property type="project" value="UniProtKB-KW"/>
</dbReference>
<dbReference type="GO" id="GO:0071973">
    <property type="term" value="P:bacterial-type flagellum-dependent cell motility"/>
    <property type="evidence" value="ECO:0007669"/>
    <property type="project" value="InterPro"/>
</dbReference>
<dbReference type="PANTHER" id="PTHR30534">
    <property type="entry name" value="FLAGELLAR MOTOR SWITCH PROTEIN FLIG"/>
    <property type="match status" value="1"/>
</dbReference>
<keyword evidence="5" id="KW-1003">Cell membrane</keyword>
<evidence type="ECO:0000256" key="10">
    <source>
        <dbReference type="ARBA" id="ARBA00025598"/>
    </source>
</evidence>
<dbReference type="InterPro" id="IPR011002">
    <property type="entry name" value="FliG_a-hlx"/>
</dbReference>
<evidence type="ECO:0000256" key="1">
    <source>
        <dbReference type="ARBA" id="ARBA00004117"/>
    </source>
</evidence>
<dbReference type="PRINTS" id="PR00954">
    <property type="entry name" value="FLGMOTORFLIG"/>
</dbReference>
<dbReference type="PANTHER" id="PTHR30534:SF0">
    <property type="entry name" value="FLAGELLAR MOTOR SWITCH PROTEIN FLIG"/>
    <property type="match status" value="1"/>
</dbReference>
<dbReference type="GO" id="GO:0003774">
    <property type="term" value="F:cytoskeletal motor activity"/>
    <property type="evidence" value="ECO:0007669"/>
    <property type="project" value="InterPro"/>
</dbReference>
<keyword evidence="9" id="KW-0975">Bacterial flagellum</keyword>
<name>A0A1H3NPG5_9RHOB</name>
<keyword evidence="14" id="KW-0282">Flagellum</keyword>
<dbReference type="Proteomes" id="UP000198914">
    <property type="component" value="Unassembled WGS sequence"/>
</dbReference>
<evidence type="ECO:0000256" key="6">
    <source>
        <dbReference type="ARBA" id="ARBA00022500"/>
    </source>
</evidence>
<proteinExistence type="inferred from homology"/>
<evidence type="ECO:0000256" key="9">
    <source>
        <dbReference type="ARBA" id="ARBA00023143"/>
    </source>
</evidence>
<evidence type="ECO:0000313" key="15">
    <source>
        <dbReference type="Proteomes" id="UP000198914"/>
    </source>
</evidence>
<comment type="function">
    <text evidence="10">FliG is one of three proteins (FliG, FliN, FliM) that forms the rotor-mounted switch complex (C ring), located at the base of the basal body. This complex interacts with the CheY and CheZ chemotaxis proteins, in addition to contacting components of the motor that determine the direction of flagellar rotation.</text>
</comment>
<dbReference type="Pfam" id="PF14842">
    <property type="entry name" value="FliG_N"/>
    <property type="match status" value="1"/>
</dbReference>
<dbReference type="Pfam" id="PF14841">
    <property type="entry name" value="FliG_M"/>
    <property type="match status" value="1"/>
</dbReference>
<keyword evidence="7" id="KW-0283">Flagellar rotation</keyword>
<dbReference type="Gene3D" id="1.10.220.30">
    <property type="match status" value="3"/>
</dbReference>
<keyword evidence="14" id="KW-0966">Cell projection</keyword>
<evidence type="ECO:0000256" key="4">
    <source>
        <dbReference type="ARBA" id="ARBA00021870"/>
    </source>
</evidence>
<dbReference type="InterPro" id="IPR032779">
    <property type="entry name" value="FliG_M"/>
</dbReference>
<evidence type="ECO:0000259" key="11">
    <source>
        <dbReference type="Pfam" id="PF01706"/>
    </source>
</evidence>
<evidence type="ECO:0000313" key="14">
    <source>
        <dbReference type="EMBL" id="SDY90837.1"/>
    </source>
</evidence>
<dbReference type="GO" id="GO:0009425">
    <property type="term" value="C:bacterial-type flagellum basal body"/>
    <property type="evidence" value="ECO:0007669"/>
    <property type="project" value="UniProtKB-SubCell"/>
</dbReference>
<evidence type="ECO:0000259" key="13">
    <source>
        <dbReference type="Pfam" id="PF14842"/>
    </source>
</evidence>
<dbReference type="STRING" id="1244108.SAMN05444004_10461"/>
<reference evidence="15" key="1">
    <citation type="submission" date="2016-10" db="EMBL/GenBank/DDBJ databases">
        <authorList>
            <person name="Varghese N."/>
            <person name="Submissions S."/>
        </authorList>
    </citation>
    <scope>NUCLEOTIDE SEQUENCE [LARGE SCALE GENOMIC DNA]</scope>
    <source>
        <strain evidence="15">DSM 100420</strain>
    </source>
</reference>
<dbReference type="InterPro" id="IPR028263">
    <property type="entry name" value="FliG_N"/>
</dbReference>
<comment type="subcellular location">
    <subcellularLocation>
        <location evidence="1">Bacterial flagellum basal body</location>
    </subcellularLocation>
    <subcellularLocation>
        <location evidence="2">Cell membrane</location>
        <topology evidence="2">Peripheral membrane protein</topology>
        <orientation evidence="2">Cytoplasmic side</orientation>
    </subcellularLocation>
</comment>
<evidence type="ECO:0000259" key="12">
    <source>
        <dbReference type="Pfam" id="PF14841"/>
    </source>
</evidence>
<gene>
    <name evidence="14" type="ORF">SAMN05444004_10461</name>
</gene>
<feature type="domain" description="Flagellar motor switch protein FliG middle" evidence="12">
    <location>
        <begin position="128"/>
        <end position="197"/>
    </location>
</feature>
<feature type="domain" description="Flagellar motor switch protein FliG C-terminal" evidence="11">
    <location>
        <begin position="229"/>
        <end position="340"/>
    </location>
</feature>
<dbReference type="OrthoDB" id="7616820at2"/>
<dbReference type="Pfam" id="PF01706">
    <property type="entry name" value="FliG_C"/>
    <property type="match status" value="1"/>
</dbReference>
<dbReference type="RefSeq" id="WP_092643969.1">
    <property type="nucleotide sequence ID" value="NZ_FNPX01000004.1"/>
</dbReference>
<sequence>MSFQPKLAGMPGRQTLSRRQKAAVVVHLLVTGGADPGLRDLPTAQQRQLVRDMTQLRFINRETLAEVIAEFARELDSIGLHIPRDPAKVLSMLDSQLSLEVIEELSAELGDDLLPGHGHWDKVATLEPEVLVELIDSESDEVSAIVLSKMPPARAADMIRLLPRERADQIAAAFARTDGVASTAVTQIGIALGRETAARKAPVFEMDGVKRVGDILNAATARVRRGIMETLEMSNPDFAARVRAVVFSFENIPDRVAPRDMPRVIRNIDSEVLITALAGIPQDDSAIADFILTTISKRLGDQLREEIEDRSSPTPDEYEDATATIVGVIREMEEEGVLSLSLRED</sequence>
<evidence type="ECO:0000256" key="3">
    <source>
        <dbReference type="ARBA" id="ARBA00010299"/>
    </source>
</evidence>
<evidence type="ECO:0000256" key="8">
    <source>
        <dbReference type="ARBA" id="ARBA00023136"/>
    </source>
</evidence>
<keyword evidence="14" id="KW-0969">Cilium</keyword>
<evidence type="ECO:0000256" key="5">
    <source>
        <dbReference type="ARBA" id="ARBA00022475"/>
    </source>
</evidence>
<keyword evidence="8" id="KW-0472">Membrane</keyword>
<dbReference type="InterPro" id="IPR023087">
    <property type="entry name" value="Flg_Motor_Flig_C"/>
</dbReference>
<keyword evidence="6" id="KW-0145">Chemotaxis</keyword>
<organism evidence="14 15">
    <name type="scientific">Jannaschia faecimaris</name>
    <dbReference type="NCBI Taxonomy" id="1244108"/>
    <lineage>
        <taxon>Bacteria</taxon>
        <taxon>Pseudomonadati</taxon>
        <taxon>Pseudomonadota</taxon>
        <taxon>Alphaproteobacteria</taxon>
        <taxon>Rhodobacterales</taxon>
        <taxon>Roseobacteraceae</taxon>
        <taxon>Jannaschia</taxon>
    </lineage>
</organism>
<evidence type="ECO:0000256" key="7">
    <source>
        <dbReference type="ARBA" id="ARBA00022779"/>
    </source>
</evidence>
<dbReference type="InterPro" id="IPR000090">
    <property type="entry name" value="Flg_Motor_Flig"/>
</dbReference>
<accession>A0A1H3NPG5</accession>
<dbReference type="EMBL" id="FNPX01000004">
    <property type="protein sequence ID" value="SDY90837.1"/>
    <property type="molecule type" value="Genomic_DNA"/>
</dbReference>
<dbReference type="AlphaFoldDB" id="A0A1H3NPG5"/>
<comment type="similarity">
    <text evidence="3">Belongs to the FliG family.</text>
</comment>
<dbReference type="GO" id="GO:0005886">
    <property type="term" value="C:plasma membrane"/>
    <property type="evidence" value="ECO:0007669"/>
    <property type="project" value="UniProtKB-SubCell"/>
</dbReference>
<feature type="domain" description="Flagellar motor switch protein FliG N-terminal" evidence="13">
    <location>
        <begin position="16"/>
        <end position="109"/>
    </location>
</feature>
<evidence type="ECO:0000256" key="2">
    <source>
        <dbReference type="ARBA" id="ARBA00004413"/>
    </source>
</evidence>
<keyword evidence="15" id="KW-1185">Reference proteome</keyword>